<dbReference type="EMBL" id="REFH01000007">
    <property type="protein sequence ID" value="RMA78113.1"/>
    <property type="molecule type" value="Genomic_DNA"/>
</dbReference>
<dbReference type="RefSeq" id="WP_121924231.1">
    <property type="nucleotide sequence ID" value="NZ_CBCSGA010000012.1"/>
</dbReference>
<organism evidence="1 2">
    <name type="scientific">Flavobacterium weaverense</name>
    <dbReference type="NCBI Taxonomy" id="271156"/>
    <lineage>
        <taxon>Bacteria</taxon>
        <taxon>Pseudomonadati</taxon>
        <taxon>Bacteroidota</taxon>
        <taxon>Flavobacteriia</taxon>
        <taxon>Flavobacteriales</taxon>
        <taxon>Flavobacteriaceae</taxon>
        <taxon>Flavobacterium</taxon>
    </lineage>
</organism>
<dbReference type="AlphaFoldDB" id="A0A3L9ZZF6"/>
<sequence length="246" mass="28746">MIVASHIKGWKIINQRSHGLLAAMLAYEYDIDVPTDILVPTLIAIAEHDDGIAETQENKNLTEAGAPRHFLVSDESNKTDLKQQYNVMENATSKSQLNAFLTSMHIDFIFGDKTDGEDKKLDKYLKEQEVNRKNILKHLKIDKKYAERLYRFVEWCDAFSLLICMDKIQPEGRKMEISQGPDGNMNQTFYKDENVITVEPWVFKRDSFKVFYEYKIIEQLHFKSVEEFNEVCKNTAVQRQEFKFSK</sequence>
<dbReference type="Proteomes" id="UP000280368">
    <property type="component" value="Unassembled WGS sequence"/>
</dbReference>
<comment type="caution">
    <text evidence="1">The sequence shown here is derived from an EMBL/GenBank/DDBJ whole genome shotgun (WGS) entry which is preliminary data.</text>
</comment>
<dbReference type="InterPro" id="IPR024992">
    <property type="entry name" value="DUF3891"/>
</dbReference>
<dbReference type="Pfam" id="PF13030">
    <property type="entry name" value="DUF3891"/>
    <property type="match status" value="1"/>
</dbReference>
<evidence type="ECO:0000313" key="2">
    <source>
        <dbReference type="Proteomes" id="UP000280368"/>
    </source>
</evidence>
<accession>A0A3L9ZZF6</accession>
<evidence type="ECO:0000313" key="1">
    <source>
        <dbReference type="EMBL" id="RMA78113.1"/>
    </source>
</evidence>
<dbReference type="OrthoDB" id="872894at2"/>
<keyword evidence="2" id="KW-1185">Reference proteome</keyword>
<name>A0A3L9ZZF6_9FLAO</name>
<proteinExistence type="predicted"/>
<protein>
    <submittedName>
        <fullName evidence="1">Uncharacterized protein DUF3891</fullName>
    </submittedName>
</protein>
<reference evidence="1 2" key="1">
    <citation type="submission" date="2018-10" db="EMBL/GenBank/DDBJ databases">
        <title>Genomic Encyclopedia of Archaeal and Bacterial Type Strains, Phase II (KMG-II): from individual species to whole genera.</title>
        <authorList>
            <person name="Goeker M."/>
        </authorList>
    </citation>
    <scope>NUCLEOTIDE SEQUENCE [LARGE SCALE GENOMIC DNA]</scope>
    <source>
        <strain evidence="1 2">DSM 19727</strain>
    </source>
</reference>
<gene>
    <name evidence="1" type="ORF">BC961_0485</name>
</gene>